<dbReference type="Gene3D" id="1.20.5.170">
    <property type="match status" value="1"/>
</dbReference>
<dbReference type="SUPFAM" id="SSF54523">
    <property type="entry name" value="Pili subunits"/>
    <property type="match status" value="1"/>
</dbReference>
<comment type="subcellular location">
    <subcellularLocation>
        <location evidence="2">Cell outer membrane</location>
    </subcellularLocation>
    <subcellularLocation>
        <location evidence="1">Cell surface</location>
    </subcellularLocation>
</comment>
<dbReference type="GO" id="GO:0009986">
    <property type="term" value="C:cell surface"/>
    <property type="evidence" value="ECO:0007669"/>
    <property type="project" value="UniProtKB-SubCell"/>
</dbReference>
<dbReference type="Gene3D" id="3.30.1300.30">
    <property type="entry name" value="GSPII I/J protein-like"/>
    <property type="match status" value="1"/>
</dbReference>
<evidence type="ECO:0000313" key="14">
    <source>
        <dbReference type="EMBL" id="STZ77259.1"/>
    </source>
</evidence>
<dbReference type="AlphaFoldDB" id="A0A378UKT1"/>
<reference evidence="14 15" key="1">
    <citation type="submission" date="2018-06" db="EMBL/GenBank/DDBJ databases">
        <authorList>
            <consortium name="Pathogen Informatics"/>
            <person name="Doyle S."/>
        </authorList>
    </citation>
    <scope>NUCLEOTIDE SEQUENCE [LARGE SCALE GENOMIC DNA]</scope>
    <source>
        <strain evidence="14 15">NCTC10295</strain>
    </source>
</reference>
<evidence type="ECO:0000256" key="7">
    <source>
        <dbReference type="ARBA" id="ARBA00022927"/>
    </source>
</evidence>
<evidence type="ECO:0000313" key="15">
    <source>
        <dbReference type="Proteomes" id="UP000254651"/>
    </source>
</evidence>
<evidence type="ECO:0000256" key="10">
    <source>
        <dbReference type="SAM" id="Coils"/>
    </source>
</evidence>
<evidence type="ECO:0000256" key="5">
    <source>
        <dbReference type="ARBA" id="ARBA00022692"/>
    </source>
</evidence>
<evidence type="ECO:0000256" key="11">
    <source>
        <dbReference type="SAM" id="SignalP"/>
    </source>
</evidence>
<feature type="chain" id="PRO_5016730466" evidence="11">
    <location>
        <begin position="25"/>
        <end position="655"/>
    </location>
</feature>
<evidence type="ECO:0000256" key="3">
    <source>
        <dbReference type="ARBA" id="ARBA00022448"/>
    </source>
</evidence>
<name>A0A378UKT1_BERDE</name>
<evidence type="ECO:0000259" key="12">
    <source>
        <dbReference type="Pfam" id="PF03895"/>
    </source>
</evidence>
<sequence>MTRPTFKLSLLAGAVLLASAPAMAADTDWTTFFDAPIPATITNLQTPGNTNITTRTIQSMNVGVDATSRRGGIAIGTATNASDLGVAVGGSANTDNGGAAIGVAARSGKAAVAIGRQAAALNDRAVAIGGTAVANEKGAVALGSQATATAAGAVAIGGSNADALTDYDAATATTASATNAIAIGQNAKATTANSVALGNGTTTAAASKTLNSTVGDITFGDFAGQSVTGTVSVGSSDAQRTISNLAAGALSTTSTDAVNGSQLHATNTVVANVAKSVKGLIGGKATVDPKGNITTTDIGGTGATTVDGAIANLKGKIDNFKSATVSAGDGIQVTPTPVNGTTDYKVALSADAKDKLDQVGDLAKDVAANKTAITNLNTTTTNLTTRVAANEKGVAGNKAAIEKNAADITDLSGKVATNTTNIANNKAATEKNAADITDLSGKVAANTTNIANNASKINTLENNFNDLTAEVGKNATAIATNAVDIADNKAAIAANKAANDAKNAEQDQAIRAAKTEVQAGSADVEVIPSTGAYGQSIYTVDMSAVNKARLQNVDRLDSRMRAAEGRLDKMDKRISDLDDKFGAMGASTMATAGLMQSYRPGQSNASIAVGQNSKHRAIAAGVSTISDGGKWGVKAAVAVNTEKDVSSSLGVSWFW</sequence>
<keyword evidence="10" id="KW-0175">Coiled coil</keyword>
<organism evidence="14 15">
    <name type="scientific">Bergeriella denitrificans</name>
    <name type="common">Neisseria denitrificans</name>
    <dbReference type="NCBI Taxonomy" id="494"/>
    <lineage>
        <taxon>Bacteria</taxon>
        <taxon>Pseudomonadati</taxon>
        <taxon>Pseudomonadota</taxon>
        <taxon>Betaproteobacteria</taxon>
        <taxon>Neisseriales</taxon>
        <taxon>Neisseriaceae</taxon>
        <taxon>Bergeriella</taxon>
    </lineage>
</organism>
<dbReference type="InterPro" id="IPR008640">
    <property type="entry name" value="Adhesin_Head_dom"/>
</dbReference>
<keyword evidence="7" id="KW-0653">Protein transport</keyword>
<dbReference type="SUPFAM" id="SSF101967">
    <property type="entry name" value="Adhesin YadA, collagen-binding domain"/>
    <property type="match status" value="1"/>
</dbReference>
<feature type="domain" description="Trimeric autotransporter adhesin YadA-like C-terminal membrane anchor" evidence="12">
    <location>
        <begin position="595"/>
        <end position="655"/>
    </location>
</feature>
<keyword evidence="8" id="KW-0472">Membrane</keyword>
<evidence type="ECO:0000256" key="2">
    <source>
        <dbReference type="ARBA" id="ARBA00004442"/>
    </source>
</evidence>
<accession>A0A378UKT1</accession>
<evidence type="ECO:0000256" key="6">
    <source>
        <dbReference type="ARBA" id="ARBA00022729"/>
    </source>
</evidence>
<gene>
    <name evidence="14" type="ORF">NCTC10295_02076</name>
</gene>
<evidence type="ECO:0000256" key="8">
    <source>
        <dbReference type="ARBA" id="ARBA00023136"/>
    </source>
</evidence>
<evidence type="ECO:0000256" key="4">
    <source>
        <dbReference type="ARBA" id="ARBA00022452"/>
    </source>
</evidence>
<feature type="signal peptide" evidence="11">
    <location>
        <begin position="1"/>
        <end position="24"/>
    </location>
</feature>
<keyword evidence="9" id="KW-0998">Cell outer membrane</keyword>
<feature type="domain" description="Trimeric autotransporter adhesin YadA-like head" evidence="13">
    <location>
        <begin position="135"/>
        <end position="158"/>
    </location>
</feature>
<evidence type="ECO:0000259" key="13">
    <source>
        <dbReference type="Pfam" id="PF05658"/>
    </source>
</evidence>
<dbReference type="EMBL" id="UGQS01000002">
    <property type="protein sequence ID" value="STZ77259.1"/>
    <property type="molecule type" value="Genomic_DNA"/>
</dbReference>
<evidence type="ECO:0000256" key="9">
    <source>
        <dbReference type="ARBA" id="ARBA00023237"/>
    </source>
</evidence>
<feature type="coiled-coil region" evidence="10">
    <location>
        <begin position="553"/>
        <end position="580"/>
    </location>
</feature>
<dbReference type="GO" id="GO:0015031">
    <property type="term" value="P:protein transport"/>
    <property type="evidence" value="ECO:0007669"/>
    <property type="project" value="UniProtKB-KW"/>
</dbReference>
<protein>
    <submittedName>
        <fullName evidence="14">Adhesin</fullName>
    </submittedName>
</protein>
<feature type="domain" description="Trimeric autotransporter adhesin YadA-like head" evidence="13">
    <location>
        <begin position="175"/>
        <end position="200"/>
    </location>
</feature>
<proteinExistence type="predicted"/>
<dbReference type="Pfam" id="PF05658">
    <property type="entry name" value="YadA_head"/>
    <property type="match status" value="3"/>
</dbReference>
<dbReference type="InterPro" id="IPR011049">
    <property type="entry name" value="Serralysin-like_metalloprot_C"/>
</dbReference>
<dbReference type="Gene3D" id="1.20.5.340">
    <property type="match status" value="1"/>
</dbReference>
<evidence type="ECO:0000256" key="1">
    <source>
        <dbReference type="ARBA" id="ARBA00004241"/>
    </source>
</evidence>
<dbReference type="Proteomes" id="UP000254651">
    <property type="component" value="Unassembled WGS sequence"/>
</dbReference>
<dbReference type="InterPro" id="IPR045584">
    <property type="entry name" value="Pilin-like"/>
</dbReference>
<keyword evidence="4" id="KW-1134">Transmembrane beta strand</keyword>
<keyword evidence="6 11" id="KW-0732">Signal</keyword>
<keyword evidence="5" id="KW-0812">Transmembrane</keyword>
<keyword evidence="3" id="KW-0813">Transport</keyword>
<dbReference type="GO" id="GO:0009279">
    <property type="term" value="C:cell outer membrane"/>
    <property type="evidence" value="ECO:0007669"/>
    <property type="project" value="UniProtKB-SubCell"/>
</dbReference>
<dbReference type="Gene3D" id="2.150.10.10">
    <property type="entry name" value="Serralysin-like metalloprotease, C-terminal"/>
    <property type="match status" value="1"/>
</dbReference>
<keyword evidence="15" id="KW-1185">Reference proteome</keyword>
<dbReference type="Pfam" id="PF03895">
    <property type="entry name" value="YadA_anchor"/>
    <property type="match status" value="1"/>
</dbReference>
<dbReference type="InterPro" id="IPR005594">
    <property type="entry name" value="YadA_C"/>
</dbReference>
<feature type="domain" description="Trimeric autotransporter adhesin YadA-like head" evidence="13">
    <location>
        <begin position="107"/>
        <end position="130"/>
    </location>
</feature>